<name>A0A4S3JXV7_9EURO</name>
<evidence type="ECO:0000313" key="4">
    <source>
        <dbReference type="Proteomes" id="UP000308092"/>
    </source>
</evidence>
<evidence type="ECO:0000313" key="2">
    <source>
        <dbReference type="EMBL" id="KAA8647718.1"/>
    </source>
</evidence>
<dbReference type="InterPro" id="IPR007612">
    <property type="entry name" value="LOR"/>
</dbReference>
<reference evidence="3 4" key="1">
    <citation type="submission" date="2019-03" db="EMBL/GenBank/DDBJ databases">
        <title>The genome sequence of a newly discovered highly antifungal drug resistant Aspergillus species, Aspergillus tanneri NIH 1004.</title>
        <authorList>
            <person name="Mounaud S."/>
            <person name="Singh I."/>
            <person name="Joardar V."/>
            <person name="Pakala S."/>
            <person name="Pakala S."/>
            <person name="Venepally P."/>
            <person name="Hoover J."/>
            <person name="Nierman W."/>
            <person name="Chung J."/>
            <person name="Losada L."/>
        </authorList>
    </citation>
    <scope>NUCLEOTIDE SEQUENCE [LARGE SCALE GENOMIC DNA]</scope>
    <source>
        <strain evidence="3 4">NIH1004</strain>
    </source>
</reference>
<comment type="similarity">
    <text evidence="1">Belongs to the LOR family.</text>
</comment>
<dbReference type="RefSeq" id="XP_033427079.1">
    <property type="nucleotide sequence ID" value="XM_033571047.1"/>
</dbReference>
<protein>
    <submittedName>
        <fullName evidence="3">Uncharacterized protein</fullName>
    </submittedName>
</protein>
<dbReference type="OrthoDB" id="97518at2759"/>
<dbReference type="Gene3D" id="2.40.160.200">
    <property type="entry name" value="LURP1-related"/>
    <property type="match status" value="1"/>
</dbReference>
<keyword evidence="4" id="KW-1185">Reference proteome</keyword>
<dbReference type="GeneID" id="54329117"/>
<evidence type="ECO:0000313" key="3">
    <source>
        <dbReference type="EMBL" id="THD00346.1"/>
    </source>
</evidence>
<comment type="caution">
    <text evidence="3">The sequence shown here is derived from an EMBL/GenBank/DDBJ whole genome shotgun (WGS) entry which is preliminary data.</text>
</comment>
<dbReference type="VEuPathDB" id="FungiDB:EYZ11_000239"/>
<reference evidence="2 5" key="2">
    <citation type="submission" date="2019-08" db="EMBL/GenBank/DDBJ databases">
        <title>The genome sequence of a newly discovered highly antifungal drug resistant Aspergillus species, Aspergillus tanneri NIH 1004.</title>
        <authorList>
            <person name="Mounaud S."/>
            <person name="Singh I."/>
            <person name="Joardar V."/>
            <person name="Pakala S."/>
            <person name="Pakala S."/>
            <person name="Venepally P."/>
            <person name="Chung J.K."/>
            <person name="Losada L."/>
            <person name="Nierman W.C."/>
        </authorList>
    </citation>
    <scope>NUCLEOTIDE SEQUENCE [LARGE SCALE GENOMIC DNA]</scope>
    <source>
        <strain evidence="2 5">NIH1004</strain>
    </source>
</reference>
<dbReference type="AlphaFoldDB" id="A0A4S3JXV7"/>
<dbReference type="Proteomes" id="UP000308092">
    <property type="component" value="Unassembled WGS sequence"/>
</dbReference>
<evidence type="ECO:0000256" key="1">
    <source>
        <dbReference type="ARBA" id="ARBA00005437"/>
    </source>
</evidence>
<dbReference type="EMBL" id="SOSA01000003">
    <property type="protein sequence ID" value="THD00346.1"/>
    <property type="molecule type" value="Genomic_DNA"/>
</dbReference>
<proteinExistence type="inferred from homology"/>
<sequence>MSSPPSPRPPPRPIAIRTENIAAEEITLFIHNRPEPWHPLDYTVEYNGVTVFTVLGHPFSIGQRRTFYDRSGLPLFDLRSRWYSSSILDLKLPGGENNLLTARLRVAVRAPRAVITFRNALASAGPSERFPGNHVTMEVRAQDLYNMIHVVVVEDRHVAYIHRVTDPEQLTEGQMSPFRLRPKWEVRIAQGVDLSLIAVVVVIIGQDAGDISYNSPGVVN</sequence>
<dbReference type="Pfam" id="PF04525">
    <property type="entry name" value="LOR"/>
    <property type="match status" value="1"/>
</dbReference>
<dbReference type="InterPro" id="IPR038595">
    <property type="entry name" value="LOR_sf"/>
</dbReference>
<evidence type="ECO:0000313" key="5">
    <source>
        <dbReference type="Proteomes" id="UP000324241"/>
    </source>
</evidence>
<dbReference type="EMBL" id="QUQM01000004">
    <property type="protein sequence ID" value="KAA8647718.1"/>
    <property type="molecule type" value="Genomic_DNA"/>
</dbReference>
<organism evidence="3 4">
    <name type="scientific">Aspergillus tanneri</name>
    <dbReference type="NCBI Taxonomy" id="1220188"/>
    <lineage>
        <taxon>Eukaryota</taxon>
        <taxon>Fungi</taxon>
        <taxon>Dikarya</taxon>
        <taxon>Ascomycota</taxon>
        <taxon>Pezizomycotina</taxon>
        <taxon>Eurotiomycetes</taxon>
        <taxon>Eurotiomycetidae</taxon>
        <taxon>Eurotiales</taxon>
        <taxon>Aspergillaceae</taxon>
        <taxon>Aspergillus</taxon>
        <taxon>Aspergillus subgen. Circumdati</taxon>
    </lineage>
</organism>
<accession>A0A4S3JXV7</accession>
<dbReference type="SUPFAM" id="SSF54518">
    <property type="entry name" value="Tubby C-terminal domain-like"/>
    <property type="match status" value="1"/>
</dbReference>
<dbReference type="InterPro" id="IPR025659">
    <property type="entry name" value="Tubby-like_C"/>
</dbReference>
<dbReference type="Proteomes" id="UP000324241">
    <property type="component" value="Unassembled WGS sequence"/>
</dbReference>
<gene>
    <name evidence="2" type="ORF">ATNIH1004_006415</name>
    <name evidence="3" type="ORF">EYZ11_000239</name>
</gene>